<keyword evidence="2" id="KW-1133">Transmembrane helix</keyword>
<feature type="transmembrane region" description="Helical" evidence="2">
    <location>
        <begin position="89"/>
        <end position="109"/>
    </location>
</feature>
<evidence type="ECO:0000313" key="4">
    <source>
        <dbReference type="Proteomes" id="UP000623467"/>
    </source>
</evidence>
<name>A0A8H6YLE6_9AGAR</name>
<dbReference type="EMBL" id="JACAZH010000008">
    <property type="protein sequence ID" value="KAF7360856.1"/>
    <property type="molecule type" value="Genomic_DNA"/>
</dbReference>
<evidence type="ECO:0000256" key="2">
    <source>
        <dbReference type="SAM" id="Phobius"/>
    </source>
</evidence>
<feature type="transmembrane region" description="Helical" evidence="2">
    <location>
        <begin position="54"/>
        <end position="73"/>
    </location>
</feature>
<gene>
    <name evidence="3" type="ORF">MSAN_01115000</name>
</gene>
<evidence type="ECO:0000256" key="1">
    <source>
        <dbReference type="SAM" id="MobiDB-lite"/>
    </source>
</evidence>
<feature type="transmembrane region" description="Helical" evidence="2">
    <location>
        <begin position="228"/>
        <end position="250"/>
    </location>
</feature>
<keyword evidence="2" id="KW-0472">Membrane</keyword>
<evidence type="ECO:0000313" key="3">
    <source>
        <dbReference type="EMBL" id="KAF7360856.1"/>
    </source>
</evidence>
<feature type="transmembrane region" description="Helical" evidence="2">
    <location>
        <begin position="15"/>
        <end position="42"/>
    </location>
</feature>
<keyword evidence="2" id="KW-0812">Transmembrane</keyword>
<organism evidence="3 4">
    <name type="scientific">Mycena sanguinolenta</name>
    <dbReference type="NCBI Taxonomy" id="230812"/>
    <lineage>
        <taxon>Eukaryota</taxon>
        <taxon>Fungi</taxon>
        <taxon>Dikarya</taxon>
        <taxon>Basidiomycota</taxon>
        <taxon>Agaricomycotina</taxon>
        <taxon>Agaricomycetes</taxon>
        <taxon>Agaricomycetidae</taxon>
        <taxon>Agaricales</taxon>
        <taxon>Marasmiineae</taxon>
        <taxon>Mycenaceae</taxon>
        <taxon>Mycena</taxon>
    </lineage>
</organism>
<feature type="transmembrane region" description="Helical" evidence="2">
    <location>
        <begin position="121"/>
        <end position="139"/>
    </location>
</feature>
<dbReference type="OrthoDB" id="3251871at2759"/>
<comment type="caution">
    <text evidence="3">The sequence shown here is derived from an EMBL/GenBank/DDBJ whole genome shotgun (WGS) entry which is preliminary data.</text>
</comment>
<dbReference type="AlphaFoldDB" id="A0A8H6YLE6"/>
<protein>
    <submittedName>
        <fullName evidence="3">Uncharacterized protein</fullName>
    </submittedName>
</protein>
<feature type="region of interest" description="Disordered" evidence="1">
    <location>
        <begin position="349"/>
        <end position="406"/>
    </location>
</feature>
<feature type="compositionally biased region" description="Polar residues" evidence="1">
    <location>
        <begin position="366"/>
        <end position="405"/>
    </location>
</feature>
<reference evidence="3" key="1">
    <citation type="submission" date="2020-05" db="EMBL/GenBank/DDBJ databases">
        <title>Mycena genomes resolve the evolution of fungal bioluminescence.</title>
        <authorList>
            <person name="Tsai I.J."/>
        </authorList>
    </citation>
    <scope>NUCLEOTIDE SEQUENCE</scope>
    <source>
        <strain evidence="3">160909Yilan</strain>
    </source>
</reference>
<proteinExistence type="predicted"/>
<feature type="compositionally biased region" description="Basic and acidic residues" evidence="1">
    <location>
        <begin position="349"/>
        <end position="365"/>
    </location>
</feature>
<feature type="transmembrane region" description="Helical" evidence="2">
    <location>
        <begin position="172"/>
        <end position="194"/>
    </location>
</feature>
<accession>A0A8H6YLE6</accession>
<keyword evidence="4" id="KW-1185">Reference proteome</keyword>
<sequence length="412" mass="45939">MSLALESRSSSAPPIVTHIILGLIIPGVGLTTLVLSLYAYAAWKPVSRRYLDRVSFRLLTYALIAHICLGISFPRRRPQSSPWSTREQFSLLFSAGMFFSIAVNLPLVLAFKINGKKMEKYYVIGVTLVSLVSSLAAYASGNFGWDDVHKTCFYRSQDPSEMLRWLVGTQSAWILLASLGEVTAFIIIVGYLVVHKLVPEDTSSSYASSASHRPGSTIRRFRKIILRIGLYPIVSSILSISTTVIELYVLQRNKHGVASREKNRSLNLANLAIYAARPLIYGLLAATDPVRFEFHFTLLLFPRSWLAAKDPSFIRALNALRHPDNDSETQSQSRTPGLEMSTIIYLPKDEISMNDSEQDKDKDNTPESPSEVQRVQEGSTISTSDINPEMRTAQSQIDENGTGTSIDIMYHI</sequence>
<dbReference type="Proteomes" id="UP000623467">
    <property type="component" value="Unassembled WGS sequence"/>
</dbReference>